<proteinExistence type="predicted"/>
<feature type="region of interest" description="Disordered" evidence="1">
    <location>
        <begin position="107"/>
        <end position="147"/>
    </location>
</feature>
<feature type="compositionally biased region" description="Polar residues" evidence="1">
    <location>
        <begin position="352"/>
        <end position="365"/>
    </location>
</feature>
<gene>
    <name evidence="2" type="ORF">PGQ11_005179</name>
</gene>
<feature type="compositionally biased region" description="Basic and acidic residues" evidence="1">
    <location>
        <begin position="107"/>
        <end position="138"/>
    </location>
</feature>
<feature type="compositionally biased region" description="Acidic residues" evidence="1">
    <location>
        <begin position="337"/>
        <end position="347"/>
    </location>
</feature>
<feature type="region of interest" description="Disordered" evidence="1">
    <location>
        <begin position="267"/>
        <end position="377"/>
    </location>
</feature>
<evidence type="ECO:0000256" key="1">
    <source>
        <dbReference type="SAM" id="MobiDB-lite"/>
    </source>
</evidence>
<feature type="compositionally biased region" description="Basic residues" evidence="1">
    <location>
        <begin position="31"/>
        <end position="41"/>
    </location>
</feature>
<reference evidence="2 3" key="1">
    <citation type="journal article" date="2024" name="IMA Fungus">
        <title>Apiospora arundinis, a panoply of carbohydrate-active enzymes and secondary metabolites.</title>
        <authorList>
            <person name="Sorensen T."/>
            <person name="Petersen C."/>
            <person name="Muurmann A.T."/>
            <person name="Christiansen J.V."/>
            <person name="Brundto M.L."/>
            <person name="Overgaard C.K."/>
            <person name="Boysen A.T."/>
            <person name="Wollenberg R.D."/>
            <person name="Larsen T.O."/>
            <person name="Sorensen J.L."/>
            <person name="Nielsen K.L."/>
            <person name="Sondergaard T.E."/>
        </authorList>
    </citation>
    <scope>NUCLEOTIDE SEQUENCE [LARGE SCALE GENOMIC DNA]</scope>
    <source>
        <strain evidence="2 3">AAU 773</strain>
    </source>
</reference>
<sequence length="424" mass="46638">MGLPLYIAPVESDIASKPSTKSPADPSHARSPIRRSERRRQLHETREHRLRLLAALQANDDSLTQPESSGRASGIASPTADALRTSRYSPSTYDDILGLVRDNRDRRERREAFRSRPSPHPETHIQHEESFLRADGPEPRYVTWSNESTPDLASTNWGQVVNLSNGGSLLYRSRLREANASSSNSPALYNVQPHNYPSSASRLAQRLRETNSSGAGTRASRLQVPDPGEYLEEYRRRRSEHPDAPRDAPRVSARPRTWRSVRYVDGLGDRDRSLSPDDGGVWDTLQSTLTPDPQPPSVGSSFASTTASVATSQTTASSANTSVTHPDETADLPCEPVGDDSESDGEGEEQRTGSSRRTVPSSNRSYADVVAEPLPPARGGAERLEWLTDMQRIVQGLASREDIPDHWWAAAGLSRSFVTGDDSI</sequence>
<protein>
    <submittedName>
        <fullName evidence="2">Uncharacterized protein</fullName>
    </submittedName>
</protein>
<evidence type="ECO:0000313" key="3">
    <source>
        <dbReference type="Proteomes" id="UP001390339"/>
    </source>
</evidence>
<feature type="region of interest" description="Disordered" evidence="1">
    <location>
        <begin position="235"/>
        <end position="254"/>
    </location>
</feature>
<accession>A0ABR2JAF3</accession>
<keyword evidence="3" id="KW-1185">Reference proteome</keyword>
<dbReference type="EMBL" id="JAPCWZ010000003">
    <property type="protein sequence ID" value="KAK8874665.1"/>
    <property type="molecule type" value="Genomic_DNA"/>
</dbReference>
<evidence type="ECO:0000313" key="2">
    <source>
        <dbReference type="EMBL" id="KAK8874665.1"/>
    </source>
</evidence>
<feature type="compositionally biased region" description="Basic and acidic residues" evidence="1">
    <location>
        <begin position="235"/>
        <end position="249"/>
    </location>
</feature>
<feature type="region of interest" description="Disordered" evidence="1">
    <location>
        <begin position="207"/>
        <end position="229"/>
    </location>
</feature>
<organism evidence="2 3">
    <name type="scientific">Apiospora arundinis</name>
    <dbReference type="NCBI Taxonomy" id="335852"/>
    <lineage>
        <taxon>Eukaryota</taxon>
        <taxon>Fungi</taxon>
        <taxon>Dikarya</taxon>
        <taxon>Ascomycota</taxon>
        <taxon>Pezizomycotina</taxon>
        <taxon>Sordariomycetes</taxon>
        <taxon>Xylariomycetidae</taxon>
        <taxon>Amphisphaeriales</taxon>
        <taxon>Apiosporaceae</taxon>
        <taxon>Apiospora</taxon>
    </lineage>
</organism>
<dbReference type="Proteomes" id="UP001390339">
    <property type="component" value="Unassembled WGS sequence"/>
</dbReference>
<name>A0ABR2JAF3_9PEZI</name>
<feature type="compositionally biased region" description="Polar residues" evidence="1">
    <location>
        <begin position="59"/>
        <end position="71"/>
    </location>
</feature>
<feature type="compositionally biased region" description="Low complexity" evidence="1">
    <location>
        <begin position="297"/>
        <end position="324"/>
    </location>
</feature>
<feature type="region of interest" description="Disordered" evidence="1">
    <location>
        <begin position="1"/>
        <end position="88"/>
    </location>
</feature>
<comment type="caution">
    <text evidence="2">The sequence shown here is derived from an EMBL/GenBank/DDBJ whole genome shotgun (WGS) entry which is preliminary data.</text>
</comment>